<dbReference type="InterPro" id="IPR003343">
    <property type="entry name" value="Big_2"/>
</dbReference>
<evidence type="ECO:0000313" key="2">
    <source>
        <dbReference type="EMBL" id="GAA3949695.1"/>
    </source>
</evidence>
<dbReference type="Proteomes" id="UP001501337">
    <property type="component" value="Unassembled WGS sequence"/>
</dbReference>
<feature type="domain" description="BIG2" evidence="1">
    <location>
        <begin position="141"/>
        <end position="212"/>
    </location>
</feature>
<feature type="domain" description="BIG2" evidence="1">
    <location>
        <begin position="41"/>
        <end position="124"/>
    </location>
</feature>
<dbReference type="Pfam" id="PF02368">
    <property type="entry name" value="Big_2"/>
    <property type="match status" value="1"/>
</dbReference>
<dbReference type="Gene3D" id="2.60.40.1080">
    <property type="match status" value="3"/>
</dbReference>
<dbReference type="PROSITE" id="PS51257">
    <property type="entry name" value="PROKAR_LIPOPROTEIN"/>
    <property type="match status" value="1"/>
</dbReference>
<protein>
    <recommendedName>
        <fullName evidence="1">BIG2 domain-containing protein</fullName>
    </recommendedName>
</protein>
<keyword evidence="3" id="KW-1185">Reference proteome</keyword>
<dbReference type="EMBL" id="BAABBO010000001">
    <property type="protein sequence ID" value="GAA3949695.1"/>
    <property type="molecule type" value="Genomic_DNA"/>
</dbReference>
<dbReference type="SUPFAM" id="SSF49373">
    <property type="entry name" value="Invasin/intimin cell-adhesion fragments"/>
    <property type="match status" value="2"/>
</dbReference>
<proteinExistence type="predicted"/>
<feature type="domain" description="BIG2" evidence="1">
    <location>
        <begin position="217"/>
        <end position="304"/>
    </location>
</feature>
<dbReference type="SMART" id="SM00635">
    <property type="entry name" value="BID_2"/>
    <property type="match status" value="3"/>
</dbReference>
<comment type="caution">
    <text evidence="2">The sequence shown here is derived from an EMBL/GenBank/DDBJ whole genome shotgun (WGS) entry which is preliminary data.</text>
</comment>
<evidence type="ECO:0000313" key="3">
    <source>
        <dbReference type="Proteomes" id="UP001501337"/>
    </source>
</evidence>
<sequence>MNSRLCRRLGLAIFTALAISACSGEDESESLERAVVIARENVASIAVQSANDKRIFAPGENWDFSVVATRADGTTFDATSRVDWRSSDTSVARINGGQFNAGAVTGVSPVIISADWAQFSASLEVNVSDAALVSITTSLASQDPVNECLPTSASAVGNYSDGTVRPLNGLGWTSTAPDIARIDDSGNILTLNAGASDITASLGGVVSQPAPLNVSDTLSGITVSGEDGGTGSTTVQVGGAASLAATGIYSNGTPAQTITPAVNWSSANDAAVRVDAAGRLSGVAPGSAEITASCGGLDGTISANAIGINDIVIVNPRTGNLVAGDRVELELYGVLSNGERGTVDFADGDERDEITWQIPRDEGDTIATIDGDGFLEINTLTNIVSLTTVRVNAQYIQGTQTFNTSLLIQVGPTR</sequence>
<evidence type="ECO:0000259" key="1">
    <source>
        <dbReference type="SMART" id="SM00635"/>
    </source>
</evidence>
<dbReference type="InterPro" id="IPR008964">
    <property type="entry name" value="Invasin/intimin_cell_adhesion"/>
</dbReference>
<gene>
    <name evidence="2" type="ORF">GCM10022278_06070</name>
</gene>
<dbReference type="RefSeq" id="WP_344803139.1">
    <property type="nucleotide sequence ID" value="NZ_BAABBO010000001.1"/>
</dbReference>
<organism evidence="2 3">
    <name type="scientific">Allohahella marinimesophila</name>
    <dbReference type="NCBI Taxonomy" id="1054972"/>
    <lineage>
        <taxon>Bacteria</taxon>
        <taxon>Pseudomonadati</taxon>
        <taxon>Pseudomonadota</taxon>
        <taxon>Gammaproteobacteria</taxon>
        <taxon>Oceanospirillales</taxon>
        <taxon>Hahellaceae</taxon>
        <taxon>Allohahella</taxon>
    </lineage>
</organism>
<reference evidence="3" key="1">
    <citation type="journal article" date="2019" name="Int. J. Syst. Evol. Microbiol.">
        <title>The Global Catalogue of Microorganisms (GCM) 10K type strain sequencing project: providing services to taxonomists for standard genome sequencing and annotation.</title>
        <authorList>
            <consortium name="The Broad Institute Genomics Platform"/>
            <consortium name="The Broad Institute Genome Sequencing Center for Infectious Disease"/>
            <person name="Wu L."/>
            <person name="Ma J."/>
        </authorList>
    </citation>
    <scope>NUCLEOTIDE SEQUENCE [LARGE SCALE GENOMIC DNA]</scope>
    <source>
        <strain evidence="3">JCM 17555</strain>
    </source>
</reference>
<accession>A0ABP7NLK8</accession>
<name>A0ABP7NLK8_9GAMM</name>